<name>A0A0N1J6M6_9HYPH</name>
<feature type="compositionally biased region" description="Polar residues" evidence="1">
    <location>
        <begin position="26"/>
        <end position="39"/>
    </location>
</feature>
<reference evidence="2 3" key="1">
    <citation type="submission" date="2015-01" db="EMBL/GenBank/DDBJ databases">
        <title>Ahrensia donghaiensis sp. nov., a novel dimethylsulphoniopropionate-cleavage bacterium isolated from seawater and emended descriptions of the genus Ahrensia and Ahrensia kielensis.</title>
        <authorList>
            <person name="Liu J."/>
        </authorList>
    </citation>
    <scope>NUCLEOTIDE SEQUENCE [LARGE SCALE GENOMIC DNA]</scope>
    <source>
        <strain evidence="2 3">LZD062</strain>
    </source>
</reference>
<feature type="region of interest" description="Disordered" evidence="1">
    <location>
        <begin position="1"/>
        <end position="49"/>
    </location>
</feature>
<comment type="caution">
    <text evidence="2">The sequence shown here is derived from an EMBL/GenBank/DDBJ whole genome shotgun (WGS) entry which is preliminary data.</text>
</comment>
<dbReference type="STRING" id="1514904.SU32_01125"/>
<evidence type="ECO:0000256" key="1">
    <source>
        <dbReference type="SAM" id="MobiDB-lite"/>
    </source>
</evidence>
<dbReference type="Proteomes" id="UP000038011">
    <property type="component" value="Unassembled WGS sequence"/>
</dbReference>
<dbReference type="RefSeq" id="WP_053997469.1">
    <property type="nucleotide sequence ID" value="NZ_JXMU01000001.1"/>
</dbReference>
<evidence type="ECO:0000313" key="3">
    <source>
        <dbReference type="Proteomes" id="UP000038011"/>
    </source>
</evidence>
<protein>
    <submittedName>
        <fullName evidence="2">Uncharacterized protein</fullName>
    </submittedName>
</protein>
<proteinExistence type="predicted"/>
<dbReference type="OrthoDB" id="7889137at2"/>
<dbReference type="AlphaFoldDB" id="A0A0N1J6M6"/>
<feature type="compositionally biased region" description="Basic and acidic residues" evidence="1">
    <location>
        <begin position="1"/>
        <end position="23"/>
    </location>
</feature>
<sequence>MTKPDRSNTNIKEADLAQDKMGDNDLQANDQRNVRNQRQAVPDVKKETDGVVESFEKLDKDVRAERDLGKKK</sequence>
<accession>A0A0N1J6M6</accession>
<dbReference type="EMBL" id="JXMU01000001">
    <property type="protein sequence ID" value="KPB02901.1"/>
    <property type="molecule type" value="Genomic_DNA"/>
</dbReference>
<dbReference type="PATRIC" id="fig|1514904.3.peg.233"/>
<gene>
    <name evidence="2" type="ORF">SU32_01125</name>
</gene>
<keyword evidence="3" id="KW-1185">Reference proteome</keyword>
<organism evidence="2 3">
    <name type="scientific">Ahrensia marina</name>
    <dbReference type="NCBI Taxonomy" id="1514904"/>
    <lineage>
        <taxon>Bacteria</taxon>
        <taxon>Pseudomonadati</taxon>
        <taxon>Pseudomonadota</taxon>
        <taxon>Alphaproteobacteria</taxon>
        <taxon>Hyphomicrobiales</taxon>
        <taxon>Ahrensiaceae</taxon>
        <taxon>Ahrensia</taxon>
    </lineage>
</organism>
<evidence type="ECO:0000313" key="2">
    <source>
        <dbReference type="EMBL" id="KPB02901.1"/>
    </source>
</evidence>